<dbReference type="InterPro" id="IPR010982">
    <property type="entry name" value="Lambda_DNA-bd_dom_sf"/>
</dbReference>
<dbReference type="GO" id="GO:0003677">
    <property type="term" value="F:DNA binding"/>
    <property type="evidence" value="ECO:0007669"/>
    <property type="project" value="InterPro"/>
</dbReference>
<gene>
    <name evidence="2" type="ORF">DCF15_12180</name>
</gene>
<feature type="non-terminal residue" evidence="2">
    <location>
        <position position="113"/>
    </location>
</feature>
<accession>A0A2W4XAJ7</accession>
<dbReference type="PROSITE" id="PS50943">
    <property type="entry name" value="HTH_CROC1"/>
    <property type="match status" value="1"/>
</dbReference>
<sequence>MNFGLAFNETIKKYGLKGSAIAAAADVSASMVSRFRSGKAINTESLEKLMAVLEAEPLRYLLTHVVNAMQIPQDSVALAELMSHLDNKETAALLFALAEKVRQEGKPKSEPKV</sequence>
<dbReference type="SUPFAM" id="SSF47413">
    <property type="entry name" value="lambda repressor-like DNA-binding domains"/>
    <property type="match status" value="1"/>
</dbReference>
<comment type="caution">
    <text evidence="2">The sequence shown here is derived from an EMBL/GenBank/DDBJ whole genome shotgun (WGS) entry which is preliminary data.</text>
</comment>
<dbReference type="Proteomes" id="UP000249794">
    <property type="component" value="Unassembled WGS sequence"/>
</dbReference>
<organism evidence="2 3">
    <name type="scientific">Phormidesmis priestleyi</name>
    <dbReference type="NCBI Taxonomy" id="268141"/>
    <lineage>
        <taxon>Bacteria</taxon>
        <taxon>Bacillati</taxon>
        <taxon>Cyanobacteriota</taxon>
        <taxon>Cyanophyceae</taxon>
        <taxon>Leptolyngbyales</taxon>
        <taxon>Leptolyngbyaceae</taxon>
        <taxon>Phormidesmis</taxon>
    </lineage>
</organism>
<dbReference type="InterPro" id="IPR001387">
    <property type="entry name" value="Cro/C1-type_HTH"/>
</dbReference>
<name>A0A2W4XAJ7_9CYAN</name>
<dbReference type="EMBL" id="QBMP01000121">
    <property type="protein sequence ID" value="PZO54096.1"/>
    <property type="molecule type" value="Genomic_DNA"/>
</dbReference>
<evidence type="ECO:0000259" key="1">
    <source>
        <dbReference type="PROSITE" id="PS50943"/>
    </source>
</evidence>
<reference evidence="2 3" key="2">
    <citation type="submission" date="2018-06" db="EMBL/GenBank/DDBJ databases">
        <title>Metagenomic assembly of (sub)arctic Cyanobacteria and their associated microbiome from non-axenic cultures.</title>
        <authorList>
            <person name="Baurain D."/>
        </authorList>
    </citation>
    <scope>NUCLEOTIDE SEQUENCE [LARGE SCALE GENOMIC DNA]</scope>
    <source>
        <strain evidence="2">ULC027bin1</strain>
    </source>
</reference>
<protein>
    <recommendedName>
        <fullName evidence="1">HTH cro/C1-type domain-containing protein</fullName>
    </recommendedName>
</protein>
<reference evidence="3" key="1">
    <citation type="submission" date="2018-04" db="EMBL/GenBank/DDBJ databases">
        <authorList>
            <person name="Cornet L."/>
        </authorList>
    </citation>
    <scope>NUCLEOTIDE SEQUENCE [LARGE SCALE GENOMIC DNA]</scope>
</reference>
<evidence type="ECO:0000313" key="2">
    <source>
        <dbReference type="EMBL" id="PZO54096.1"/>
    </source>
</evidence>
<feature type="domain" description="HTH cro/C1-type" evidence="1">
    <location>
        <begin position="19"/>
        <end position="61"/>
    </location>
</feature>
<dbReference type="AlphaFoldDB" id="A0A2W4XAJ7"/>
<dbReference type="Gene3D" id="1.10.260.40">
    <property type="entry name" value="lambda repressor-like DNA-binding domains"/>
    <property type="match status" value="1"/>
</dbReference>
<evidence type="ECO:0000313" key="3">
    <source>
        <dbReference type="Proteomes" id="UP000249794"/>
    </source>
</evidence>
<proteinExistence type="predicted"/>